<dbReference type="Gene3D" id="1.25.40.10">
    <property type="entry name" value="Tetratricopeptide repeat domain"/>
    <property type="match status" value="1"/>
</dbReference>
<dbReference type="SUPFAM" id="SSF81901">
    <property type="entry name" value="HCP-like"/>
    <property type="match status" value="2"/>
</dbReference>
<comment type="caution">
    <text evidence="1">The sequence shown here is derived from an EMBL/GenBank/DDBJ whole genome shotgun (WGS) entry which is preliminary data.</text>
</comment>
<organism evidence="1 2">
    <name type="scientific">Polynucleobacter cosmopolitanus</name>
    <dbReference type="NCBI Taxonomy" id="351345"/>
    <lineage>
        <taxon>Bacteria</taxon>
        <taxon>Pseudomonadati</taxon>
        <taxon>Pseudomonadota</taxon>
        <taxon>Betaproteobacteria</taxon>
        <taxon>Burkholderiales</taxon>
        <taxon>Burkholderiaceae</taxon>
        <taxon>Polynucleobacter</taxon>
    </lineage>
</organism>
<dbReference type="InterPro" id="IPR011990">
    <property type="entry name" value="TPR-like_helical_dom_sf"/>
</dbReference>
<dbReference type="AlphaFoldDB" id="A0A229FWK4"/>
<dbReference type="InterPro" id="IPR006597">
    <property type="entry name" value="Sel1-like"/>
</dbReference>
<evidence type="ECO:0008006" key="3">
    <source>
        <dbReference type="Google" id="ProtNLM"/>
    </source>
</evidence>
<evidence type="ECO:0000313" key="2">
    <source>
        <dbReference type="Proteomes" id="UP000215188"/>
    </source>
</evidence>
<dbReference type="Proteomes" id="UP000215188">
    <property type="component" value="Unassembled WGS sequence"/>
</dbReference>
<accession>A0A229FWK4</accession>
<reference evidence="1 2" key="1">
    <citation type="submission" date="2017-06" db="EMBL/GenBank/DDBJ databases">
        <title>Reclassification of a Polynucleobacter cosmopolitanus strain isolated from tropical Lake Victoria as Polynucleobacter victoriensis comb. nov.</title>
        <authorList>
            <person name="Hahn M.W."/>
        </authorList>
    </citation>
    <scope>NUCLEOTIDE SEQUENCE [LARGE SCALE GENOMIC DNA]</scope>
    <source>
        <strain evidence="1 2">MWH-MoIso2</strain>
    </source>
</reference>
<sequence>MASREFLKIMKLARSGDALAQQKIGHIYMLGDDGVPKNSQNALLWLEKATVSIGFSEEIFNFVADQLELSINLSSSQAPFAWKCLLLAANAGHTRARWLMAQAISQFSPQTNQISETPITALAFAQMSEKNWSDAGGLESFLTLAHRYLEELADLSSFNEQASAKKLLAQCLQDGRLGTLDVDRSKKIIASLATQSNDIGLSSLLSLGFSFNQGIDASLVPALKMHLPSLLSNKKHQQEHLPIYWAGWQQLQNADALEIAAELGHVPAQLAMGLRLAKLDTTVDEVIGNDKNDSTAAEAKTNSGNARLKRAVYWLKLAANHGEREAWYALGLINRMPQYSGYSAEDSDTYFDKAADLGHPQAQYRKGAALWRKRAQLSEEVEGLQASYWVWHASQQGVTEAQELLSKIMESHSNPKANDWHQLASAVAQAMTENSHRFTGEILLMCHRVLVANQLNLSKAELLLADIAAIQHEHGAVVDIRAELPRSTPRLILIETLEQRKALMMASKAFANAELSNSLDEGNLRQRRYRLEKLMEMVQIK</sequence>
<dbReference type="Pfam" id="PF08238">
    <property type="entry name" value="Sel1"/>
    <property type="match status" value="3"/>
</dbReference>
<dbReference type="PANTHER" id="PTHR11102">
    <property type="entry name" value="SEL-1-LIKE PROTEIN"/>
    <property type="match status" value="1"/>
</dbReference>
<dbReference type="EMBL" id="NJGG01000001">
    <property type="protein sequence ID" value="OXL16020.1"/>
    <property type="molecule type" value="Genomic_DNA"/>
</dbReference>
<proteinExistence type="predicted"/>
<gene>
    <name evidence="1" type="ORF">AOC33_02725</name>
</gene>
<dbReference type="InterPro" id="IPR050767">
    <property type="entry name" value="Sel1_AlgK"/>
</dbReference>
<evidence type="ECO:0000313" key="1">
    <source>
        <dbReference type="EMBL" id="OXL16020.1"/>
    </source>
</evidence>
<dbReference type="PANTHER" id="PTHR11102:SF160">
    <property type="entry name" value="ERAD-ASSOCIATED E3 UBIQUITIN-PROTEIN LIGASE COMPONENT HRD3"/>
    <property type="match status" value="1"/>
</dbReference>
<name>A0A229FWK4_9BURK</name>
<keyword evidence="2" id="KW-1185">Reference proteome</keyword>
<protein>
    <recommendedName>
        <fullName evidence="3">Sel1 repeat family protein</fullName>
    </recommendedName>
</protein>